<sequence>MSATFSNQPPRPSPRNYRIGGFVISNDAAAKWGSQLVGRELHPVMDSASIRKAVLKKTFPLDINFRLVGEIAHVHWMLITQGAEFDGYTDMDPAEIPQFEPGEKDIHAEMLINEAGIKEYEFATILD</sequence>
<reference evidence="1" key="1">
    <citation type="submission" date="2021-10" db="EMBL/GenBank/DDBJ databases">
        <title>De novo Genome Assembly of Clathrus columnatus (Basidiomycota, Fungi) Using Illumina and Nanopore Sequence Data.</title>
        <authorList>
            <person name="Ogiso-Tanaka E."/>
            <person name="Itagaki H."/>
            <person name="Hosoya T."/>
            <person name="Hosaka K."/>
        </authorList>
    </citation>
    <scope>NUCLEOTIDE SEQUENCE</scope>
    <source>
        <strain evidence="1">MO-923</strain>
    </source>
</reference>
<organism evidence="1 2">
    <name type="scientific">Clathrus columnatus</name>
    <dbReference type="NCBI Taxonomy" id="1419009"/>
    <lineage>
        <taxon>Eukaryota</taxon>
        <taxon>Fungi</taxon>
        <taxon>Dikarya</taxon>
        <taxon>Basidiomycota</taxon>
        <taxon>Agaricomycotina</taxon>
        <taxon>Agaricomycetes</taxon>
        <taxon>Phallomycetidae</taxon>
        <taxon>Phallales</taxon>
        <taxon>Clathraceae</taxon>
        <taxon>Clathrus</taxon>
    </lineage>
</organism>
<evidence type="ECO:0000313" key="2">
    <source>
        <dbReference type="Proteomes" id="UP001050691"/>
    </source>
</evidence>
<gene>
    <name evidence="1" type="ORF">Clacol_006192</name>
</gene>
<dbReference type="AlphaFoldDB" id="A0AAV5ABF9"/>
<dbReference type="Proteomes" id="UP001050691">
    <property type="component" value="Unassembled WGS sequence"/>
</dbReference>
<name>A0AAV5ABF9_9AGAM</name>
<evidence type="ECO:0000313" key="1">
    <source>
        <dbReference type="EMBL" id="GJJ11954.1"/>
    </source>
</evidence>
<comment type="caution">
    <text evidence="1">The sequence shown here is derived from an EMBL/GenBank/DDBJ whole genome shotgun (WGS) entry which is preliminary data.</text>
</comment>
<keyword evidence="2" id="KW-1185">Reference proteome</keyword>
<accession>A0AAV5ABF9</accession>
<proteinExistence type="predicted"/>
<dbReference type="EMBL" id="BPWL01000007">
    <property type="protein sequence ID" value="GJJ11954.1"/>
    <property type="molecule type" value="Genomic_DNA"/>
</dbReference>
<protein>
    <submittedName>
        <fullName evidence="1">Uncharacterized protein</fullName>
    </submittedName>
</protein>